<protein>
    <recommendedName>
        <fullName evidence="1">Amidohydrolase 3 domain-containing protein</fullName>
    </recommendedName>
</protein>
<dbReference type="Proteomes" id="UP000199377">
    <property type="component" value="Unassembled WGS sequence"/>
</dbReference>
<proteinExistence type="predicted"/>
<accession>A0A1I3EB72</accession>
<keyword evidence="3" id="KW-1185">Reference proteome</keyword>
<dbReference type="Gene3D" id="3.20.20.140">
    <property type="entry name" value="Metal-dependent hydrolases"/>
    <property type="match status" value="1"/>
</dbReference>
<dbReference type="GO" id="GO:0016810">
    <property type="term" value="F:hydrolase activity, acting on carbon-nitrogen (but not peptide) bonds"/>
    <property type="evidence" value="ECO:0007669"/>
    <property type="project" value="InterPro"/>
</dbReference>
<reference evidence="2 3" key="1">
    <citation type="submission" date="2016-10" db="EMBL/GenBank/DDBJ databases">
        <authorList>
            <person name="de Groot N.N."/>
        </authorList>
    </citation>
    <scope>NUCLEOTIDE SEQUENCE [LARGE SCALE GENOMIC DNA]</scope>
    <source>
        <strain evidence="2 3">CGMCC 1.11030</strain>
    </source>
</reference>
<dbReference type="InterPro" id="IPR013108">
    <property type="entry name" value="Amidohydro_3"/>
</dbReference>
<evidence type="ECO:0000259" key="1">
    <source>
        <dbReference type="Pfam" id="PF07969"/>
    </source>
</evidence>
<dbReference type="SUPFAM" id="SSF51338">
    <property type="entry name" value="Composite domain of metallo-dependent hydrolases"/>
    <property type="match status" value="1"/>
</dbReference>
<dbReference type="STRING" id="1114924.SAMN05216258_103273"/>
<dbReference type="Gene3D" id="2.30.40.10">
    <property type="entry name" value="Urease, subunit C, domain 1"/>
    <property type="match status" value="1"/>
</dbReference>
<dbReference type="InterPro" id="IPR011059">
    <property type="entry name" value="Metal-dep_hydrolase_composite"/>
</dbReference>
<dbReference type="PANTHER" id="PTHR22642:SF2">
    <property type="entry name" value="PROTEIN LONG AFTER FAR-RED 3"/>
    <property type="match status" value="1"/>
</dbReference>
<evidence type="ECO:0000313" key="2">
    <source>
        <dbReference type="EMBL" id="SFH96129.1"/>
    </source>
</evidence>
<dbReference type="PANTHER" id="PTHR22642">
    <property type="entry name" value="IMIDAZOLONEPROPIONASE"/>
    <property type="match status" value="1"/>
</dbReference>
<dbReference type="RefSeq" id="WP_092859060.1">
    <property type="nucleotide sequence ID" value="NZ_FOQH01000003.1"/>
</dbReference>
<dbReference type="Gene3D" id="3.10.310.70">
    <property type="match status" value="1"/>
</dbReference>
<gene>
    <name evidence="2" type="ORF">SAMN05216258_103273</name>
</gene>
<dbReference type="OrthoDB" id="9811399at2"/>
<dbReference type="InterPro" id="IPR032466">
    <property type="entry name" value="Metal_Hydrolase"/>
</dbReference>
<sequence length="542" mass="59243">MPETVVYRARKIVTLDPNRPEATHVAVREGRILAVGGPDCAAPWGGGRLDERFGDAVLLPGFVEGHGHMMTGAMWRYVYAGDQDRVDPDGNLHKGMPSVEAVVARLKEAAAEIPEGEPIVAWGFDPIFLPTERLNCRHLDEVSKDRPVAVVHSNFHLLTVNSKALEMAGYSRDTNVEGVARFSNGEPNGELQEMAAMFPILRRCRIDFRELSRREPAVRAYAKSAMRCGVTTATDLAAMLEDEDVDGLLRITAAEDFCLRIVPTLVFREMSPADFVSRAQALGKRSSDMLRLGSVKIVTDGSIQGFTARLKWPGHLGGQPNGIWNVPPKQLFEVIEALNAARVQMHIHTNGDEASEVTLDALEAALCKSPWPDHRHTLQHVQLAGEDQFARMAAMGVCANLFANHMWYFGDAHYEISIGPDRARRMDACRSALDHGVTLAIHSDTPVTPMGPLTVAWCAVNRITPKGRVLGEAQRITVAEALHAITLGPAKTLKMDDEIGSIETGKKADFAVLADDPLSVAPYELRNIEVLGTVSGGRVFMA</sequence>
<dbReference type="InterPro" id="IPR033932">
    <property type="entry name" value="YtcJ-like"/>
</dbReference>
<dbReference type="Pfam" id="PF07969">
    <property type="entry name" value="Amidohydro_3"/>
    <property type="match status" value="1"/>
</dbReference>
<dbReference type="SUPFAM" id="SSF51556">
    <property type="entry name" value="Metallo-dependent hydrolases"/>
    <property type="match status" value="1"/>
</dbReference>
<evidence type="ECO:0000313" key="3">
    <source>
        <dbReference type="Proteomes" id="UP000199377"/>
    </source>
</evidence>
<dbReference type="EMBL" id="FOQH01000003">
    <property type="protein sequence ID" value="SFH96129.1"/>
    <property type="molecule type" value="Genomic_DNA"/>
</dbReference>
<name>A0A1I3EB72_9RHOB</name>
<dbReference type="CDD" id="cd01300">
    <property type="entry name" value="YtcJ_like"/>
    <property type="match status" value="1"/>
</dbReference>
<organism evidence="2 3">
    <name type="scientific">Albimonas pacifica</name>
    <dbReference type="NCBI Taxonomy" id="1114924"/>
    <lineage>
        <taxon>Bacteria</taxon>
        <taxon>Pseudomonadati</taxon>
        <taxon>Pseudomonadota</taxon>
        <taxon>Alphaproteobacteria</taxon>
        <taxon>Rhodobacterales</taxon>
        <taxon>Paracoccaceae</taxon>
        <taxon>Albimonas</taxon>
    </lineage>
</organism>
<dbReference type="AlphaFoldDB" id="A0A1I3EB72"/>
<feature type="domain" description="Amidohydrolase 3" evidence="1">
    <location>
        <begin position="56"/>
        <end position="539"/>
    </location>
</feature>